<protein>
    <recommendedName>
        <fullName evidence="2">Sulfatase N-terminal domain-containing protein</fullName>
    </recommendedName>
</protein>
<dbReference type="EMBL" id="LAZR01027316">
    <property type="protein sequence ID" value="KKL66084.1"/>
    <property type="molecule type" value="Genomic_DNA"/>
</dbReference>
<sequence>QSKKGNSFHLIKYNQYHDSIIFKTDKQQAIDRILNLLNCWDFDEPNSFFYVFSDHHDFTKIDKLCQCPSFLTWAGIKDNTANPVRIESNLWIGDFYTMIMSKFNNEIYCKVINPPVYFSEDARASVDLLNSTTAIACCFIDDKLIQTSYYKPENQYYGYLYDLKKKTIQAYPVTFKEILQGRFKWIP</sequence>
<gene>
    <name evidence="1" type="ORF">LCGC14_2148500</name>
</gene>
<name>A0A0F9DWG4_9ZZZZ</name>
<proteinExistence type="predicted"/>
<reference evidence="1" key="1">
    <citation type="journal article" date="2015" name="Nature">
        <title>Complex archaea that bridge the gap between prokaryotes and eukaryotes.</title>
        <authorList>
            <person name="Spang A."/>
            <person name="Saw J.H."/>
            <person name="Jorgensen S.L."/>
            <person name="Zaremba-Niedzwiedzka K."/>
            <person name="Martijn J."/>
            <person name="Lind A.E."/>
            <person name="van Eijk R."/>
            <person name="Schleper C."/>
            <person name="Guy L."/>
            <person name="Ettema T.J."/>
        </authorList>
    </citation>
    <scope>NUCLEOTIDE SEQUENCE</scope>
</reference>
<comment type="caution">
    <text evidence="1">The sequence shown here is derived from an EMBL/GenBank/DDBJ whole genome shotgun (WGS) entry which is preliminary data.</text>
</comment>
<organism evidence="1">
    <name type="scientific">marine sediment metagenome</name>
    <dbReference type="NCBI Taxonomy" id="412755"/>
    <lineage>
        <taxon>unclassified sequences</taxon>
        <taxon>metagenomes</taxon>
        <taxon>ecological metagenomes</taxon>
    </lineage>
</organism>
<feature type="non-terminal residue" evidence="1">
    <location>
        <position position="1"/>
    </location>
</feature>
<accession>A0A0F9DWG4</accession>
<evidence type="ECO:0000313" key="1">
    <source>
        <dbReference type="EMBL" id="KKL66084.1"/>
    </source>
</evidence>
<dbReference type="AlphaFoldDB" id="A0A0F9DWG4"/>
<evidence type="ECO:0008006" key="2">
    <source>
        <dbReference type="Google" id="ProtNLM"/>
    </source>
</evidence>